<evidence type="ECO:0000313" key="3">
    <source>
        <dbReference type="Proteomes" id="UP000016936"/>
    </source>
</evidence>
<accession>M2STP1</accession>
<proteinExistence type="predicted"/>
<feature type="compositionally biased region" description="Polar residues" evidence="1">
    <location>
        <begin position="50"/>
        <end position="79"/>
    </location>
</feature>
<reference evidence="2 3" key="1">
    <citation type="journal article" date="2012" name="PLoS Pathog.">
        <title>Diverse lifestyles and strategies of plant pathogenesis encoded in the genomes of eighteen Dothideomycetes fungi.</title>
        <authorList>
            <person name="Ohm R.A."/>
            <person name="Feau N."/>
            <person name="Henrissat B."/>
            <person name="Schoch C.L."/>
            <person name="Horwitz B.A."/>
            <person name="Barry K.W."/>
            <person name="Condon B.J."/>
            <person name="Copeland A.C."/>
            <person name="Dhillon B."/>
            <person name="Glaser F."/>
            <person name="Hesse C.N."/>
            <person name="Kosti I."/>
            <person name="LaButti K."/>
            <person name="Lindquist E.A."/>
            <person name="Lucas S."/>
            <person name="Salamov A.A."/>
            <person name="Bradshaw R.E."/>
            <person name="Ciuffetti L."/>
            <person name="Hamelin R.C."/>
            <person name="Kema G.H.J."/>
            <person name="Lawrence C."/>
            <person name="Scott J.A."/>
            <person name="Spatafora J.W."/>
            <person name="Turgeon B.G."/>
            <person name="de Wit P.J.G.M."/>
            <person name="Zhong S."/>
            <person name="Goodwin S.B."/>
            <person name="Grigoriev I.V."/>
        </authorList>
    </citation>
    <scope>NUCLEOTIDE SEQUENCE [LARGE SCALE GENOMIC DNA]</scope>
    <source>
        <strain evidence="3">C5 / ATCC 48332 / race O</strain>
    </source>
</reference>
<sequence>MPWARNSRGNPTATQCGTNYNHTALPQSNAIRSNTSAAPYGASTRGRATPNRQSNYAQQTSNQGRTTWNRHGSYAQQSSHHGRTAPSNRYARCAQATNASGTRISQPRNYANTVASRAYSQRSPFSQGARTAASAQGAQRTVGNQNRGEVSVENAASGTRGATAVQGRGADKGYSIVPASRAGGAAWQGGSGGPGVVGYSYESVQLGGRGGSRWSRLRMFVWRGVSGR</sequence>
<dbReference type="AlphaFoldDB" id="M2STP1"/>
<feature type="compositionally biased region" description="Polar residues" evidence="1">
    <location>
        <begin position="116"/>
        <end position="148"/>
    </location>
</feature>
<protein>
    <submittedName>
        <fullName evidence="2">Uncharacterized protein</fullName>
    </submittedName>
</protein>
<dbReference type="EMBL" id="KB445580">
    <property type="protein sequence ID" value="EMD88735.1"/>
    <property type="molecule type" value="Genomic_DNA"/>
</dbReference>
<keyword evidence="3" id="KW-1185">Reference proteome</keyword>
<feature type="region of interest" description="Disordered" evidence="1">
    <location>
        <begin position="116"/>
        <end position="167"/>
    </location>
</feature>
<gene>
    <name evidence="2" type="ORF">COCHEDRAFT_1032890</name>
</gene>
<evidence type="ECO:0000256" key="1">
    <source>
        <dbReference type="SAM" id="MobiDB-lite"/>
    </source>
</evidence>
<dbReference type="OrthoDB" id="10583366at2759"/>
<dbReference type="Proteomes" id="UP000016936">
    <property type="component" value="Unassembled WGS sequence"/>
</dbReference>
<feature type="region of interest" description="Disordered" evidence="1">
    <location>
        <begin position="26"/>
        <end position="88"/>
    </location>
</feature>
<name>M2STP1_COCH5</name>
<dbReference type="HOGENOM" id="CLU_1255785_0_0_1"/>
<feature type="compositionally biased region" description="Polar residues" evidence="1">
    <location>
        <begin position="26"/>
        <end position="37"/>
    </location>
</feature>
<evidence type="ECO:0000313" key="2">
    <source>
        <dbReference type="EMBL" id="EMD88735.1"/>
    </source>
</evidence>
<organism evidence="2 3">
    <name type="scientific">Cochliobolus heterostrophus (strain C5 / ATCC 48332 / race O)</name>
    <name type="common">Southern corn leaf blight fungus</name>
    <name type="synonym">Bipolaris maydis</name>
    <dbReference type="NCBI Taxonomy" id="701091"/>
    <lineage>
        <taxon>Eukaryota</taxon>
        <taxon>Fungi</taxon>
        <taxon>Dikarya</taxon>
        <taxon>Ascomycota</taxon>
        <taxon>Pezizomycotina</taxon>
        <taxon>Dothideomycetes</taxon>
        <taxon>Pleosporomycetidae</taxon>
        <taxon>Pleosporales</taxon>
        <taxon>Pleosporineae</taxon>
        <taxon>Pleosporaceae</taxon>
        <taxon>Bipolaris</taxon>
    </lineage>
</organism>
<reference evidence="3" key="2">
    <citation type="journal article" date="2013" name="PLoS Genet.">
        <title>Comparative genome structure, secondary metabolite, and effector coding capacity across Cochliobolus pathogens.</title>
        <authorList>
            <person name="Condon B.J."/>
            <person name="Leng Y."/>
            <person name="Wu D."/>
            <person name="Bushley K.E."/>
            <person name="Ohm R.A."/>
            <person name="Otillar R."/>
            <person name="Martin J."/>
            <person name="Schackwitz W."/>
            <person name="Grimwood J."/>
            <person name="MohdZainudin N."/>
            <person name="Xue C."/>
            <person name="Wang R."/>
            <person name="Manning V.A."/>
            <person name="Dhillon B."/>
            <person name="Tu Z.J."/>
            <person name="Steffenson B.J."/>
            <person name="Salamov A."/>
            <person name="Sun H."/>
            <person name="Lowry S."/>
            <person name="LaButti K."/>
            <person name="Han J."/>
            <person name="Copeland A."/>
            <person name="Lindquist E."/>
            <person name="Barry K."/>
            <person name="Schmutz J."/>
            <person name="Baker S.E."/>
            <person name="Ciuffetti L.M."/>
            <person name="Grigoriev I.V."/>
            <person name="Zhong S."/>
            <person name="Turgeon B.G."/>
        </authorList>
    </citation>
    <scope>NUCLEOTIDE SEQUENCE [LARGE SCALE GENOMIC DNA]</scope>
    <source>
        <strain evidence="3">C5 / ATCC 48332 / race O</strain>
    </source>
</reference>